<evidence type="ECO:0000313" key="4">
    <source>
        <dbReference type="Proteomes" id="UP000183407"/>
    </source>
</evidence>
<accession>A0A1H5DNN5</accession>
<feature type="compositionally biased region" description="Basic and acidic residues" evidence="1">
    <location>
        <begin position="43"/>
        <end position="56"/>
    </location>
</feature>
<feature type="signal peptide" evidence="2">
    <location>
        <begin position="1"/>
        <end position="29"/>
    </location>
</feature>
<keyword evidence="2" id="KW-0732">Signal</keyword>
<evidence type="ECO:0008006" key="5">
    <source>
        <dbReference type="Google" id="ProtNLM"/>
    </source>
</evidence>
<feature type="chain" id="PRO_5010231085" description="Secreted protein" evidence="2">
    <location>
        <begin position="30"/>
        <end position="82"/>
    </location>
</feature>
<proteinExistence type="predicted"/>
<dbReference type="AlphaFoldDB" id="A0A1H5DNN5"/>
<evidence type="ECO:0000256" key="1">
    <source>
        <dbReference type="SAM" id="MobiDB-lite"/>
    </source>
</evidence>
<dbReference type="Proteomes" id="UP000183407">
    <property type="component" value="Unassembled WGS sequence"/>
</dbReference>
<dbReference type="EMBL" id="FNTL01000004">
    <property type="protein sequence ID" value="SED80499.1"/>
    <property type="molecule type" value="Genomic_DNA"/>
</dbReference>
<sequence>MFRHTAIRAGLMIAAVAISVTGAAGVATAMPTASGSDVAHVSSSDRDARDRDRAERFDDNTDKAFCEGKAVIANPGCSSLPY</sequence>
<feature type="region of interest" description="Disordered" evidence="1">
    <location>
        <begin position="35"/>
        <end position="56"/>
    </location>
</feature>
<evidence type="ECO:0000256" key="2">
    <source>
        <dbReference type="SAM" id="SignalP"/>
    </source>
</evidence>
<name>A0A1H5DNN5_RHOJO</name>
<dbReference type="OrthoDB" id="4483426at2"/>
<gene>
    <name evidence="3" type="ORF">SAMN04490220_5610</name>
</gene>
<protein>
    <recommendedName>
        <fullName evidence="5">Secreted protein</fullName>
    </recommendedName>
</protein>
<evidence type="ECO:0000313" key="3">
    <source>
        <dbReference type="EMBL" id="SED80499.1"/>
    </source>
</evidence>
<reference evidence="4" key="1">
    <citation type="submission" date="2016-10" db="EMBL/GenBank/DDBJ databases">
        <authorList>
            <person name="Varghese N."/>
        </authorList>
    </citation>
    <scope>NUCLEOTIDE SEQUENCE [LARGE SCALE GENOMIC DNA]</scope>
    <source>
        <strain evidence="4">DSM 44719</strain>
    </source>
</reference>
<dbReference type="RefSeq" id="WP_073361668.1">
    <property type="nucleotide sequence ID" value="NZ_FNTL01000004.1"/>
</dbReference>
<organism evidence="3 4">
    <name type="scientific">Rhodococcus jostii</name>
    <dbReference type="NCBI Taxonomy" id="132919"/>
    <lineage>
        <taxon>Bacteria</taxon>
        <taxon>Bacillati</taxon>
        <taxon>Actinomycetota</taxon>
        <taxon>Actinomycetes</taxon>
        <taxon>Mycobacteriales</taxon>
        <taxon>Nocardiaceae</taxon>
        <taxon>Rhodococcus</taxon>
    </lineage>
</organism>